<sequence length="281" mass="32021">MKVKIALIQMAMTDDLEDNLKKAVKLIRKAAKKGAQIVCLPEVFTSPYFPQEEKADTRKYEESIPGPSYHMLSKAAKDNNVILIGGSVYENFNNRKFNSAMIFDETGTFLGKYRKMHIPHDPNFYEQNYFEKGDLGYQVFQTKFGKIAVLICYDQWFPEAARIVSLMGADMIFYPTAIGTLDNVDQSEGNWQQAWEAVQRGHAIANGVIVAGVNRVGKESKTTFWGGSFIYSQFGTLLARGKDKEKIIIAEVETELGKDVKEGWRFFYNRRPETYGKLTER</sequence>
<keyword evidence="1 3" id="KW-0378">Hydrolase</keyword>
<organism evidence="3 4">
    <name type="scientific">Candidatus Bilamarchaeum dharawalense</name>
    <dbReference type="NCBI Taxonomy" id="2885759"/>
    <lineage>
        <taxon>Archaea</taxon>
        <taxon>Candidatus Micrarchaeota</taxon>
        <taxon>Candidatus Micrarchaeia</taxon>
        <taxon>Candidatus Anstonellales</taxon>
        <taxon>Candidatus Bilamarchaeaceae</taxon>
        <taxon>Candidatus Bilamarchaeum</taxon>
    </lineage>
</organism>
<dbReference type="Proteomes" id="UP000789941">
    <property type="component" value="Unassembled WGS sequence"/>
</dbReference>
<reference evidence="3 4" key="1">
    <citation type="submission" date="2019-08" db="EMBL/GenBank/DDBJ databases">
        <authorList>
            <person name="Vazquez-Campos X."/>
        </authorList>
    </citation>
    <scope>NUCLEOTIDE SEQUENCE [LARGE SCALE GENOMIC DNA]</scope>
    <source>
        <strain evidence="3">LFW-283_2</strain>
    </source>
</reference>
<dbReference type="GO" id="GO:0000257">
    <property type="term" value="F:nitrilase activity"/>
    <property type="evidence" value="ECO:0007669"/>
    <property type="project" value="UniProtKB-EC"/>
</dbReference>
<evidence type="ECO:0000313" key="3">
    <source>
        <dbReference type="EMBL" id="VVC03320.1"/>
    </source>
</evidence>
<evidence type="ECO:0000256" key="1">
    <source>
        <dbReference type="ARBA" id="ARBA00022801"/>
    </source>
</evidence>
<dbReference type="PROSITE" id="PS50263">
    <property type="entry name" value="CN_HYDROLASE"/>
    <property type="match status" value="1"/>
</dbReference>
<dbReference type="GO" id="GO:0033388">
    <property type="term" value="P:putrescine biosynthetic process from arginine"/>
    <property type="evidence" value="ECO:0007669"/>
    <property type="project" value="TreeGrafter"/>
</dbReference>
<evidence type="ECO:0000313" key="4">
    <source>
        <dbReference type="Proteomes" id="UP000789941"/>
    </source>
</evidence>
<dbReference type="GO" id="GO:0050126">
    <property type="term" value="F:N-carbamoylputrescine amidase activity"/>
    <property type="evidence" value="ECO:0007669"/>
    <property type="project" value="TreeGrafter"/>
</dbReference>
<dbReference type="PANTHER" id="PTHR43674:SF2">
    <property type="entry name" value="BETA-UREIDOPROPIONASE"/>
    <property type="match status" value="1"/>
</dbReference>
<dbReference type="AlphaFoldDB" id="A0A5E4LMP3"/>
<evidence type="ECO:0000259" key="2">
    <source>
        <dbReference type="PROSITE" id="PS50263"/>
    </source>
</evidence>
<dbReference type="CDD" id="cd07573">
    <property type="entry name" value="CPA"/>
    <property type="match status" value="1"/>
</dbReference>
<name>A0A5E4LMP3_9ARCH</name>
<accession>A0A5E4LMP3</accession>
<dbReference type="InterPro" id="IPR036526">
    <property type="entry name" value="C-N_Hydrolase_sf"/>
</dbReference>
<dbReference type="Pfam" id="PF00795">
    <property type="entry name" value="CN_hydrolase"/>
    <property type="match status" value="1"/>
</dbReference>
<gene>
    <name evidence="3" type="ORF">LFW2832_00289</name>
</gene>
<dbReference type="EC" id="3.5.5.1" evidence="3"/>
<comment type="caution">
    <text evidence="3">The sequence shown here is derived from an EMBL/GenBank/DDBJ whole genome shotgun (WGS) entry which is preliminary data.</text>
</comment>
<dbReference type="InterPro" id="IPR003010">
    <property type="entry name" value="C-N_Hydrolase"/>
</dbReference>
<dbReference type="EMBL" id="CABMJJ010000007">
    <property type="protein sequence ID" value="VVC03320.1"/>
    <property type="molecule type" value="Genomic_DNA"/>
</dbReference>
<feature type="domain" description="CN hydrolase" evidence="2">
    <location>
        <begin position="3"/>
        <end position="254"/>
    </location>
</feature>
<proteinExistence type="predicted"/>
<protein>
    <submittedName>
        <fullName evidence="3">Nitrilase</fullName>
        <ecNumber evidence="3">3.5.5.1</ecNumber>
    </submittedName>
</protein>
<dbReference type="SUPFAM" id="SSF56317">
    <property type="entry name" value="Carbon-nitrogen hydrolase"/>
    <property type="match status" value="1"/>
</dbReference>
<dbReference type="Gene3D" id="3.60.110.10">
    <property type="entry name" value="Carbon-nitrogen hydrolase"/>
    <property type="match status" value="1"/>
</dbReference>
<dbReference type="InterPro" id="IPR050345">
    <property type="entry name" value="Aliph_Amidase/BUP"/>
</dbReference>
<dbReference type="PANTHER" id="PTHR43674">
    <property type="entry name" value="NITRILASE C965.09-RELATED"/>
    <property type="match status" value="1"/>
</dbReference>